<dbReference type="InterPro" id="IPR001173">
    <property type="entry name" value="Glyco_trans_2-like"/>
</dbReference>
<dbReference type="PANTHER" id="PTHR43685:SF2">
    <property type="entry name" value="GLYCOSYLTRANSFERASE 2-LIKE DOMAIN-CONTAINING PROTEIN"/>
    <property type="match status" value="1"/>
</dbReference>
<dbReference type="AlphaFoldDB" id="A0A1M6V210"/>
<dbReference type="InterPro" id="IPR029044">
    <property type="entry name" value="Nucleotide-diphossugar_trans"/>
</dbReference>
<dbReference type="GO" id="GO:0016740">
    <property type="term" value="F:transferase activity"/>
    <property type="evidence" value="ECO:0007669"/>
    <property type="project" value="UniProtKB-KW"/>
</dbReference>
<dbReference type="SUPFAM" id="SSF53448">
    <property type="entry name" value="Nucleotide-diphospho-sugar transferases"/>
    <property type="match status" value="1"/>
</dbReference>
<feature type="domain" description="Glycosyltransferase 2-like" evidence="1">
    <location>
        <begin position="20"/>
        <end position="153"/>
    </location>
</feature>
<organism evidence="2 3">
    <name type="scientific">Xylanibacter ruminicola</name>
    <name type="common">Prevotella ruminicola</name>
    <dbReference type="NCBI Taxonomy" id="839"/>
    <lineage>
        <taxon>Bacteria</taxon>
        <taxon>Pseudomonadati</taxon>
        <taxon>Bacteroidota</taxon>
        <taxon>Bacteroidia</taxon>
        <taxon>Bacteroidales</taxon>
        <taxon>Prevotellaceae</taxon>
        <taxon>Xylanibacter</taxon>
    </lineage>
</organism>
<dbReference type="Proteomes" id="UP000184130">
    <property type="component" value="Unassembled WGS sequence"/>
</dbReference>
<dbReference type="EMBL" id="FRBD01000011">
    <property type="protein sequence ID" value="SHK75529.1"/>
    <property type="molecule type" value="Genomic_DNA"/>
</dbReference>
<evidence type="ECO:0000313" key="3">
    <source>
        <dbReference type="Proteomes" id="UP000184130"/>
    </source>
</evidence>
<evidence type="ECO:0000259" key="1">
    <source>
        <dbReference type="Pfam" id="PF00535"/>
    </source>
</evidence>
<dbReference type="Gene3D" id="3.90.550.10">
    <property type="entry name" value="Spore Coat Polysaccharide Biosynthesis Protein SpsA, Chain A"/>
    <property type="match status" value="1"/>
</dbReference>
<dbReference type="PANTHER" id="PTHR43685">
    <property type="entry name" value="GLYCOSYLTRANSFERASE"/>
    <property type="match status" value="1"/>
</dbReference>
<dbReference type="OrthoDB" id="396512at2"/>
<proteinExistence type="predicted"/>
<name>A0A1M6V210_XYLRU</name>
<keyword evidence="2" id="KW-0808">Transferase</keyword>
<dbReference type="RefSeq" id="WP_073208292.1">
    <property type="nucleotide sequence ID" value="NZ_FRBD01000011.1"/>
</dbReference>
<reference evidence="2 3" key="1">
    <citation type="submission" date="2016-11" db="EMBL/GenBank/DDBJ databases">
        <authorList>
            <person name="Jaros S."/>
            <person name="Januszkiewicz K."/>
            <person name="Wedrychowicz H."/>
        </authorList>
    </citation>
    <scope>NUCLEOTIDE SEQUENCE [LARGE SCALE GENOMIC DNA]</scope>
    <source>
        <strain evidence="2 3">KHT3</strain>
    </source>
</reference>
<gene>
    <name evidence="2" type="ORF">SAMN05216463_11183</name>
</gene>
<evidence type="ECO:0000313" key="2">
    <source>
        <dbReference type="EMBL" id="SHK75529.1"/>
    </source>
</evidence>
<dbReference type="Pfam" id="PF00535">
    <property type="entry name" value="Glycos_transf_2"/>
    <property type="match status" value="1"/>
</dbReference>
<dbReference type="InterPro" id="IPR050834">
    <property type="entry name" value="Glycosyltransf_2"/>
</dbReference>
<dbReference type="CDD" id="cd00761">
    <property type="entry name" value="Glyco_tranf_GTA_type"/>
    <property type="match status" value="1"/>
</dbReference>
<protein>
    <submittedName>
        <fullName evidence="2">Glycosyltransferase involved in cell wall bisynthesis</fullName>
    </submittedName>
</protein>
<accession>A0A1M6V210</accession>
<sequence length="324" mass="37476">MGKNSVSITANTTSVSPTFSIIIPHKDIPDLLMRCLRSIPVSEDIQMIVVDDNSADADTYLERYPELSRPYLEFVRTTKGGGAGYARNVGLEHAKGKWILFADADDFFVDDMYDIICSYVDSEADVIYFKNKAVLSDDISIKSNRSSYVNKNIDQYLSDVDEWPIRFKLPAPWGKMIKGSLVGKHNIRFDEIKYSNDGHFSLLVGYYAEKIVVADRVIYILTCRSNSLAADFCSKPGELEMRAEVAFRQDVFLLQHDACREMYTPWFMKEMLRKDRSLLRHYYERLNGLFPSKLSALRGISKRTSWKFRLFYYVYSLLVWIRLL</sequence>